<sequence>MSLFKVSPKGSLRYTLLTAPLDLNIPGTSLPSAPGPQQSTPPLEMSLQPTCADLSPMMTASLEKAPPLWEKRIFTSEDRASDASEELVQTDTAAAEVTSVASGSLPLTRIRKMLTPTELTSGTGDGTDDTGGSPAVGAPQDLGMIRVAGHLPSIMASLAARAAAAQTGGDETGQPPAEPESPAEEPDITEELSEVVHQIDPTLIAEDGSPLDVAGGRVTTLELADAGNITTLEIVNQPDFGRVTVNPDNTLSVVLTGTSDSGSLSFAYQVTLADGSVETRSADLTVAPLTQEQGWGLGLHYLLEEDANGNMVVEYGDNHRCVYISGSADALTKTDIAALEGLSESAITTAWLVAHPEYGGSEEMALSADVGMPIWYQITRLDQDPGSHWLLFEKGYTYSDLGRVIERGSTGEDELHPLLITSYGEGDKPIIDSKIWIFQETASNIVVTDVEVAEGLTALTGSNLLFDDVRFSSYGDFQHIDGLTIRNSEFVDAITPAPVDPSGEWSPHADRTTALYGADLENVLIEGSLFDHAGWADGYDGTADEGQPPSMFSHNLYFQENTWDVTFRDSITMRAASIGAQFRGGVHAEGNLYLDNNVGTNFLGGNYADAGPIGNYTYFADNVITSGAHKEAFMIGAYAMGVDNGAIDTTLLDNIIAHLADPNNAEEFAEKLWNNSSLINRHEAFYDDTIIYNWIGSRYDSYDKLWSNGGANGLTAEELNKITIQNFIADLLIDPDATIADLADYLRAQVSQDGLAVVKAAQDIITFFQQGFGIAPDGDGSDAVVAFVPNALADGVRWDNAINWTGEAVPTDGDKVLLGGNWVTYGSAGTNAISLLDLGPGGTLDIHSGKLTVSSGVILDGTGEINVTYSGQFWLDTYSDGDTLSLTVEGGRFANTGLVSGGLDMSVSGGQALLGIKNAVFDLSAGSELSIEGTGAKIGFDGLAGDLGLLRMEEDAVLSFVFDTTGVSAIGEFRSGYYGSQASDVASGANLGGGTLALDLSALTAGTGHYTLIELDELTGRFDELSVTGLGNRNATITVDYLNDVVTLDLYSGTGKVEQTVIGNDVQDVDGNTALWDALTGQFGIYLDDVA</sequence>
<dbReference type="EMBL" id="SOEB01000031">
    <property type="protein sequence ID" value="TDX22228.1"/>
    <property type="molecule type" value="Genomic_DNA"/>
</dbReference>
<proteinExistence type="predicted"/>
<reference evidence="2 3" key="1">
    <citation type="submission" date="2019-03" db="EMBL/GenBank/DDBJ databases">
        <title>Genomic Encyclopedia of Type Strains, Phase IV (KMG-IV): sequencing the most valuable type-strain genomes for metagenomic binning, comparative biology and taxonomic classification.</title>
        <authorList>
            <person name="Goeker M."/>
        </authorList>
    </citation>
    <scope>NUCLEOTIDE SEQUENCE [LARGE SCALE GENOMIC DNA]</scope>
    <source>
        <strain evidence="2 3">JA181</strain>
    </source>
</reference>
<dbReference type="RefSeq" id="WP_134079385.1">
    <property type="nucleotide sequence ID" value="NZ_SOEB01000031.1"/>
</dbReference>
<organism evidence="2 3">
    <name type="scientific">Rhodovulum visakhapatnamense</name>
    <dbReference type="NCBI Taxonomy" id="364297"/>
    <lineage>
        <taxon>Bacteria</taxon>
        <taxon>Pseudomonadati</taxon>
        <taxon>Pseudomonadota</taxon>
        <taxon>Alphaproteobacteria</taxon>
        <taxon>Rhodobacterales</taxon>
        <taxon>Paracoccaceae</taxon>
        <taxon>Rhodovulum</taxon>
    </lineage>
</organism>
<feature type="region of interest" description="Disordered" evidence="1">
    <location>
        <begin position="114"/>
        <end position="140"/>
    </location>
</feature>
<feature type="region of interest" description="Disordered" evidence="1">
    <location>
        <begin position="162"/>
        <end position="188"/>
    </location>
</feature>
<evidence type="ECO:0000256" key="1">
    <source>
        <dbReference type="SAM" id="MobiDB-lite"/>
    </source>
</evidence>
<name>A0A4R8FEP4_9RHOB</name>
<protein>
    <submittedName>
        <fullName evidence="2">Uncharacterized protein</fullName>
    </submittedName>
</protein>
<dbReference type="AlphaFoldDB" id="A0A4R8FEP4"/>
<dbReference type="Proteomes" id="UP000295484">
    <property type="component" value="Unassembled WGS sequence"/>
</dbReference>
<dbReference type="InterPro" id="IPR011050">
    <property type="entry name" value="Pectin_lyase_fold/virulence"/>
</dbReference>
<gene>
    <name evidence="2" type="ORF">EV657_13110</name>
</gene>
<comment type="caution">
    <text evidence="2">The sequence shown here is derived from an EMBL/GenBank/DDBJ whole genome shotgun (WGS) entry which is preliminary data.</text>
</comment>
<accession>A0A4R8FEP4</accession>
<evidence type="ECO:0000313" key="2">
    <source>
        <dbReference type="EMBL" id="TDX22228.1"/>
    </source>
</evidence>
<dbReference type="SUPFAM" id="SSF51126">
    <property type="entry name" value="Pectin lyase-like"/>
    <property type="match status" value="1"/>
</dbReference>
<evidence type="ECO:0000313" key="3">
    <source>
        <dbReference type="Proteomes" id="UP000295484"/>
    </source>
</evidence>